<name>T1HY59_RHOPR</name>
<proteinExistence type="predicted"/>
<dbReference type="Pfam" id="PF00025">
    <property type="entry name" value="Arf"/>
    <property type="match status" value="1"/>
</dbReference>
<dbReference type="HOGENOM" id="CLU_2253333_0_0_1"/>
<dbReference type="VEuPathDB" id="VectorBase:RPRC008979"/>
<dbReference type="eggNOG" id="KOG0072">
    <property type="taxonomic scope" value="Eukaryota"/>
</dbReference>
<dbReference type="GO" id="GO:0003924">
    <property type="term" value="F:GTPase activity"/>
    <property type="evidence" value="ECO:0007669"/>
    <property type="project" value="InterPro"/>
</dbReference>
<dbReference type="InterPro" id="IPR006689">
    <property type="entry name" value="Small_GTPase_ARF/SAR"/>
</dbReference>
<dbReference type="InParanoid" id="T1HY59"/>
<dbReference type="OMA" id="PFLHQQT"/>
<sequence>MAPLWNHFYRGVKKLMFVVDTSNLCQISAAGVLLYSLLSEPQLRNSKILIVLAKMDASYRQMRNEALLMLQMKRLKKEVAQDIAIIQASSYSKEGIDEIKKWLQ</sequence>
<accession>T1HY59</accession>
<dbReference type="STRING" id="13249.T1HY59"/>
<evidence type="ECO:0000313" key="2">
    <source>
        <dbReference type="Proteomes" id="UP000015103"/>
    </source>
</evidence>
<dbReference type="PANTHER" id="PTHR46688:SF1">
    <property type="entry name" value="ADP-RIBOSYLATION FACTOR-LIKE PROTEIN 16"/>
    <property type="match status" value="1"/>
</dbReference>
<dbReference type="InterPro" id="IPR027417">
    <property type="entry name" value="P-loop_NTPase"/>
</dbReference>
<reference evidence="1" key="1">
    <citation type="submission" date="2015-05" db="UniProtKB">
        <authorList>
            <consortium name="EnsemblMetazoa"/>
        </authorList>
    </citation>
    <scope>IDENTIFICATION</scope>
</reference>
<dbReference type="GO" id="GO:0005525">
    <property type="term" value="F:GTP binding"/>
    <property type="evidence" value="ECO:0007669"/>
    <property type="project" value="InterPro"/>
</dbReference>
<dbReference type="FunCoup" id="T1HY59">
    <property type="interactions" value="51"/>
</dbReference>
<keyword evidence="2" id="KW-1185">Reference proteome</keyword>
<evidence type="ECO:0000313" key="1">
    <source>
        <dbReference type="EnsemblMetazoa" id="RPRC008979-PA"/>
    </source>
</evidence>
<dbReference type="EnsemblMetazoa" id="RPRC008979-RA">
    <property type="protein sequence ID" value="RPRC008979-PA"/>
    <property type="gene ID" value="RPRC008979"/>
</dbReference>
<protein>
    <submittedName>
        <fullName evidence="1">Uncharacterized protein</fullName>
    </submittedName>
</protein>
<dbReference type="Gene3D" id="3.40.50.300">
    <property type="entry name" value="P-loop containing nucleotide triphosphate hydrolases"/>
    <property type="match status" value="1"/>
</dbReference>
<organism evidence="1 2">
    <name type="scientific">Rhodnius prolixus</name>
    <name type="common">Triatomid bug</name>
    <dbReference type="NCBI Taxonomy" id="13249"/>
    <lineage>
        <taxon>Eukaryota</taxon>
        <taxon>Metazoa</taxon>
        <taxon>Ecdysozoa</taxon>
        <taxon>Arthropoda</taxon>
        <taxon>Hexapoda</taxon>
        <taxon>Insecta</taxon>
        <taxon>Pterygota</taxon>
        <taxon>Neoptera</taxon>
        <taxon>Paraneoptera</taxon>
        <taxon>Hemiptera</taxon>
        <taxon>Heteroptera</taxon>
        <taxon>Panheteroptera</taxon>
        <taxon>Cimicomorpha</taxon>
        <taxon>Reduviidae</taxon>
        <taxon>Triatominae</taxon>
        <taxon>Rhodnius</taxon>
    </lineage>
</organism>
<dbReference type="EMBL" id="ACPB03022267">
    <property type="status" value="NOT_ANNOTATED_CDS"/>
    <property type="molecule type" value="Genomic_DNA"/>
</dbReference>
<dbReference type="SUPFAM" id="SSF52540">
    <property type="entry name" value="P-loop containing nucleoside triphosphate hydrolases"/>
    <property type="match status" value="1"/>
</dbReference>
<dbReference type="PANTHER" id="PTHR46688">
    <property type="entry name" value="ADP-RIBOSYLATION FACTOR-LIKE PROTEIN 16"/>
    <property type="match status" value="1"/>
</dbReference>
<dbReference type="Proteomes" id="UP000015103">
    <property type="component" value="Unassembled WGS sequence"/>
</dbReference>
<dbReference type="AlphaFoldDB" id="T1HY59"/>